<name>A0ABT3K055_9XANT</name>
<reference evidence="3 4" key="1">
    <citation type="submission" date="2022-10" db="EMBL/GenBank/DDBJ databases">
        <title>Xanthomonas sp. H13-6.</title>
        <authorList>
            <person name="Liu X."/>
            <person name="Deng Z."/>
            <person name="Jiang Y."/>
            <person name="Yu T."/>
            <person name="Ai J."/>
        </authorList>
    </citation>
    <scope>NUCLEOTIDE SEQUENCE [LARGE SCALE GENOMIC DNA]</scope>
    <source>
        <strain evidence="3 4">H13-6</strain>
    </source>
</reference>
<dbReference type="CDD" id="cd00093">
    <property type="entry name" value="HTH_XRE"/>
    <property type="match status" value="1"/>
</dbReference>
<feature type="domain" description="HTH cro/C1-type" evidence="2">
    <location>
        <begin position="6"/>
        <end position="60"/>
    </location>
</feature>
<keyword evidence="4" id="KW-1185">Reference proteome</keyword>
<dbReference type="Gene3D" id="1.10.260.40">
    <property type="entry name" value="lambda repressor-like DNA-binding domains"/>
    <property type="match status" value="1"/>
</dbReference>
<organism evidence="3 4">
    <name type="scientific">Xanthomonas chitinilytica</name>
    <dbReference type="NCBI Taxonomy" id="2989819"/>
    <lineage>
        <taxon>Bacteria</taxon>
        <taxon>Pseudomonadati</taxon>
        <taxon>Pseudomonadota</taxon>
        <taxon>Gammaproteobacteria</taxon>
        <taxon>Lysobacterales</taxon>
        <taxon>Lysobacteraceae</taxon>
        <taxon>Xanthomonas</taxon>
    </lineage>
</organism>
<sequence length="106" mass="11958">MLNKALKIVREVHRMKQGELADALGISKSYLSELERGEKKVSLEVLNKYAHTFDVPASTFLSFMEALEGESDARRARARKLLSVLSWTVGNEHTEDEDDDIHAKAN</sequence>
<evidence type="ECO:0000259" key="2">
    <source>
        <dbReference type="PROSITE" id="PS50943"/>
    </source>
</evidence>
<dbReference type="Pfam" id="PF01381">
    <property type="entry name" value="HTH_3"/>
    <property type="match status" value="1"/>
</dbReference>
<dbReference type="SUPFAM" id="SSF47413">
    <property type="entry name" value="lambda repressor-like DNA-binding domains"/>
    <property type="match status" value="1"/>
</dbReference>
<dbReference type="EMBL" id="JAPCHY010000018">
    <property type="protein sequence ID" value="MCW4474116.1"/>
    <property type="molecule type" value="Genomic_DNA"/>
</dbReference>
<accession>A0ABT3K055</accession>
<proteinExistence type="predicted"/>
<dbReference type="Proteomes" id="UP001209922">
    <property type="component" value="Unassembled WGS sequence"/>
</dbReference>
<keyword evidence="1" id="KW-0238">DNA-binding</keyword>
<dbReference type="PANTHER" id="PTHR46558">
    <property type="entry name" value="TRACRIPTIONAL REGULATORY PROTEIN-RELATED-RELATED"/>
    <property type="match status" value="1"/>
</dbReference>
<gene>
    <name evidence="3" type="ORF">OK345_16615</name>
</gene>
<dbReference type="SMART" id="SM00530">
    <property type="entry name" value="HTH_XRE"/>
    <property type="match status" value="1"/>
</dbReference>
<comment type="caution">
    <text evidence="3">The sequence shown here is derived from an EMBL/GenBank/DDBJ whole genome shotgun (WGS) entry which is preliminary data.</text>
</comment>
<evidence type="ECO:0000313" key="3">
    <source>
        <dbReference type="EMBL" id="MCW4474116.1"/>
    </source>
</evidence>
<dbReference type="PANTHER" id="PTHR46558:SF4">
    <property type="entry name" value="DNA-BIDING PHAGE PROTEIN"/>
    <property type="match status" value="1"/>
</dbReference>
<dbReference type="InterPro" id="IPR001387">
    <property type="entry name" value="Cro/C1-type_HTH"/>
</dbReference>
<protein>
    <submittedName>
        <fullName evidence="3">Helix-turn-helix domain-containing protein</fullName>
    </submittedName>
</protein>
<evidence type="ECO:0000313" key="4">
    <source>
        <dbReference type="Proteomes" id="UP001209922"/>
    </source>
</evidence>
<dbReference type="RefSeq" id="WP_265129115.1">
    <property type="nucleotide sequence ID" value="NZ_JAPCHY010000018.1"/>
</dbReference>
<dbReference type="PROSITE" id="PS50943">
    <property type="entry name" value="HTH_CROC1"/>
    <property type="match status" value="1"/>
</dbReference>
<evidence type="ECO:0000256" key="1">
    <source>
        <dbReference type="ARBA" id="ARBA00023125"/>
    </source>
</evidence>
<dbReference type="InterPro" id="IPR010982">
    <property type="entry name" value="Lambda_DNA-bd_dom_sf"/>
</dbReference>